<dbReference type="PANTHER" id="PTHR45738:SF5">
    <property type="entry name" value="POLYPHOSPHOINOSITIDE PHOSPHATASE"/>
    <property type="match status" value="1"/>
</dbReference>
<sequence>METGETELLSSTDMGHMMFPVMSTEYAQAEGVPPKDYPEENANKGQSESHKQDGGESKVRPFLMMKFTLYETKSRIYIVGSNARESRFRMLEINITVPKDKLEITETRKPCSRSEIMEVLASLEKESKNTGGLTKRLTAHGILGFIRFTEVYYMSVITKRSVVALIGGHYIYHIDSTELVPLTHSSVYRKPDRRSEEARFLSILQNLDLSKTFYFSYTYDITHSLQHNITREKEKAFGIYEPSSLMEYNEMFVWNNSLLQPAMSCFEGALDWCVPIIHGFIDQAKISVCGKNVLVSIIARRSHYFAGARFLKRGVNDQGNVANEVETEQIVTDLLTSSFHDPKDGLFNNPRYTSYIQHRGSIPLYWSQDVSNMSPKPPIELNCVDPFYSSAALHFSDMFARYGKPLLVLNLIKSRERIPRESKLLKEFEQCISYLNQFLPDDSKIRYTAWDMSRASKGRNQEVIDFLENYAENTLKQTGIFHNGKNLGGMEIQDGVCRTNCIDCLDRTNAAQFVIGKKALGYQLYALGIIDNTSIDYDSDSVNLLTEMFHDHGDTIALQYGGSHLVNTMETYRKINQWSSHSRDMIESIRRFYNNSFVDSQRQDAINLFLGNYVWQKGQPMLWDLPTDYYLHNNFLGGHKLRRSYQKWWVPSNLMPLHERLGEQLEKIQEDDKLPLPPYRGFFDNYWNEYYKPRILASLHTAFAYNMNSTSRYTSTGGRGSEADVLIGPFKSRKPDKRRALSNKSQLTPEKRLKQQKRNTGSVLSIRKEALKRASQMYHSQSFHKFLGYKPSFTGATVGGSGRNSVSAIEEEPDSSSEDKGSMNMDELKSRVDEWLEPLIVDNDHHERVEYQQYLDSLPWIGEAVESHPEYELYNAAVSPENILSSVRINQEDYENYRQHYERSKIEIPSVPVEQDEPSHDYYQAWINQEY</sequence>
<keyword evidence="2" id="KW-0378">Hydrolase</keyword>
<feature type="region of interest" description="Disordered" evidence="4">
    <location>
        <begin position="30"/>
        <end position="56"/>
    </location>
</feature>
<evidence type="ECO:0000313" key="7">
    <source>
        <dbReference type="Proteomes" id="UP000761534"/>
    </source>
</evidence>
<protein>
    <recommendedName>
        <fullName evidence="5">SAC domain-containing protein</fullName>
    </recommendedName>
</protein>
<organism evidence="6 7">
    <name type="scientific">Trichomonascus ciferrii</name>
    <dbReference type="NCBI Taxonomy" id="44093"/>
    <lineage>
        <taxon>Eukaryota</taxon>
        <taxon>Fungi</taxon>
        <taxon>Dikarya</taxon>
        <taxon>Ascomycota</taxon>
        <taxon>Saccharomycotina</taxon>
        <taxon>Dipodascomycetes</taxon>
        <taxon>Dipodascales</taxon>
        <taxon>Trichomonascaceae</taxon>
        <taxon>Trichomonascus</taxon>
        <taxon>Trichomonascus ciferrii complex</taxon>
    </lineage>
</organism>
<dbReference type="AlphaFoldDB" id="A0A642V0E0"/>
<feature type="compositionally biased region" description="Basic residues" evidence="4">
    <location>
        <begin position="731"/>
        <end position="741"/>
    </location>
</feature>
<keyword evidence="7" id="KW-1185">Reference proteome</keyword>
<dbReference type="Pfam" id="PF02383">
    <property type="entry name" value="Syja_N"/>
    <property type="match status" value="1"/>
</dbReference>
<dbReference type="VEuPathDB" id="FungiDB:TRICI_004617"/>
<proteinExistence type="predicted"/>
<evidence type="ECO:0000259" key="5">
    <source>
        <dbReference type="PROSITE" id="PS50275"/>
    </source>
</evidence>
<evidence type="ECO:0000256" key="2">
    <source>
        <dbReference type="ARBA" id="ARBA00022801"/>
    </source>
</evidence>
<accession>A0A642V0E0</accession>
<gene>
    <name evidence="6" type="ORF">TRICI_004617</name>
</gene>
<dbReference type="GO" id="GO:0046856">
    <property type="term" value="P:phosphatidylinositol dephosphorylation"/>
    <property type="evidence" value="ECO:0007669"/>
    <property type="project" value="InterPro"/>
</dbReference>
<dbReference type="EMBL" id="SWFS01000348">
    <property type="protein sequence ID" value="KAA8909140.1"/>
    <property type="molecule type" value="Genomic_DNA"/>
</dbReference>
<feature type="region of interest" description="Disordered" evidence="4">
    <location>
        <begin position="799"/>
        <end position="825"/>
    </location>
</feature>
<feature type="domain" description="SAC" evidence="5">
    <location>
        <begin position="204"/>
        <end position="562"/>
    </location>
</feature>
<dbReference type="InterPro" id="IPR002013">
    <property type="entry name" value="SAC_dom"/>
</dbReference>
<reference evidence="6" key="1">
    <citation type="journal article" date="2019" name="G3 (Bethesda)">
        <title>Genome Assemblies of Two Rare Opportunistic Yeast Pathogens: Diutina rugosa (syn. Candida rugosa) and Trichomonascus ciferrii (syn. Candida ciferrii).</title>
        <authorList>
            <person name="Mixao V."/>
            <person name="Saus E."/>
            <person name="Hansen A.P."/>
            <person name="Lass-Florl C."/>
            <person name="Gabaldon T."/>
        </authorList>
    </citation>
    <scope>NUCLEOTIDE SEQUENCE</scope>
    <source>
        <strain evidence="6">CBS 4856</strain>
    </source>
</reference>
<evidence type="ECO:0000256" key="1">
    <source>
        <dbReference type="ARBA" id="ARBA00004308"/>
    </source>
</evidence>
<evidence type="ECO:0000256" key="3">
    <source>
        <dbReference type="ARBA" id="ARBA00023136"/>
    </source>
</evidence>
<name>A0A642V0E0_9ASCO</name>
<feature type="compositionally biased region" description="Basic and acidic residues" evidence="4">
    <location>
        <begin position="36"/>
        <end position="56"/>
    </location>
</feature>
<evidence type="ECO:0000313" key="6">
    <source>
        <dbReference type="EMBL" id="KAA8909140.1"/>
    </source>
</evidence>
<dbReference type="PANTHER" id="PTHR45738">
    <property type="entry name" value="POLYPHOSPHOINOSITIDE PHOSPHATASE"/>
    <property type="match status" value="1"/>
</dbReference>
<dbReference type="OrthoDB" id="405996at2759"/>
<comment type="caution">
    <text evidence="6">The sequence shown here is derived from an EMBL/GenBank/DDBJ whole genome shotgun (WGS) entry which is preliminary data.</text>
</comment>
<keyword evidence="3" id="KW-0472">Membrane</keyword>
<comment type="subcellular location">
    <subcellularLocation>
        <location evidence="1">Endomembrane system</location>
    </subcellularLocation>
</comment>
<dbReference type="Proteomes" id="UP000761534">
    <property type="component" value="Unassembled WGS sequence"/>
</dbReference>
<dbReference type="InterPro" id="IPR043573">
    <property type="entry name" value="Fig4-like"/>
</dbReference>
<dbReference type="PROSITE" id="PS50275">
    <property type="entry name" value="SAC"/>
    <property type="match status" value="1"/>
</dbReference>
<dbReference type="GO" id="GO:0043813">
    <property type="term" value="F:phosphatidylinositol-3,5-bisphosphate 5-phosphatase activity"/>
    <property type="evidence" value="ECO:0007669"/>
    <property type="project" value="InterPro"/>
</dbReference>
<dbReference type="GO" id="GO:0012505">
    <property type="term" value="C:endomembrane system"/>
    <property type="evidence" value="ECO:0007669"/>
    <property type="project" value="UniProtKB-SubCell"/>
</dbReference>
<evidence type="ECO:0000256" key="4">
    <source>
        <dbReference type="SAM" id="MobiDB-lite"/>
    </source>
</evidence>
<feature type="region of interest" description="Disordered" evidence="4">
    <location>
        <begin position="712"/>
        <end position="765"/>
    </location>
</feature>